<keyword evidence="9" id="KW-0472">Membrane</keyword>
<feature type="compositionally biased region" description="Low complexity" evidence="8">
    <location>
        <begin position="112"/>
        <end position="127"/>
    </location>
</feature>
<keyword evidence="5" id="KW-0238">DNA-binding</keyword>
<keyword evidence="4" id="KW-0805">Transcription regulation</keyword>
<keyword evidence="6" id="KW-0804">Transcription</keyword>
<evidence type="ECO:0000256" key="3">
    <source>
        <dbReference type="ARBA" id="ARBA00022833"/>
    </source>
</evidence>
<evidence type="ECO:0000256" key="5">
    <source>
        <dbReference type="ARBA" id="ARBA00023125"/>
    </source>
</evidence>
<keyword evidence="9" id="KW-1133">Transmembrane helix</keyword>
<dbReference type="SMART" id="SM00066">
    <property type="entry name" value="GAL4"/>
    <property type="match status" value="1"/>
</dbReference>
<dbReference type="Pfam" id="PF04082">
    <property type="entry name" value="Fungal_trans"/>
    <property type="match status" value="1"/>
</dbReference>
<keyword evidence="7" id="KW-0539">Nucleus</keyword>
<dbReference type="CDD" id="cd14723">
    <property type="entry name" value="ZIP_Ppr1"/>
    <property type="match status" value="1"/>
</dbReference>
<reference evidence="11" key="1">
    <citation type="submission" date="2021-12" db="EMBL/GenBank/DDBJ databases">
        <title>Convergent genome expansion in fungi linked to evolution of root-endophyte symbiosis.</title>
        <authorList>
            <consortium name="DOE Joint Genome Institute"/>
            <person name="Ke Y.-H."/>
            <person name="Bonito G."/>
            <person name="Liao H.-L."/>
            <person name="Looney B."/>
            <person name="Rojas-Flechas A."/>
            <person name="Nash J."/>
            <person name="Hameed K."/>
            <person name="Schadt C."/>
            <person name="Martin F."/>
            <person name="Crous P.W."/>
            <person name="Miettinen O."/>
            <person name="Magnuson J.K."/>
            <person name="Labbe J."/>
            <person name="Jacobson D."/>
            <person name="Doktycz M.J."/>
            <person name="Veneault-Fourrey C."/>
            <person name="Kuo A."/>
            <person name="Mondo S."/>
            <person name="Calhoun S."/>
            <person name="Riley R."/>
            <person name="Ohm R."/>
            <person name="LaButti K."/>
            <person name="Andreopoulos B."/>
            <person name="Pangilinan J."/>
            <person name="Nolan M."/>
            <person name="Tritt A."/>
            <person name="Clum A."/>
            <person name="Lipzen A."/>
            <person name="Daum C."/>
            <person name="Barry K."/>
            <person name="Grigoriev I.V."/>
            <person name="Vilgalys R."/>
        </authorList>
    </citation>
    <scope>NUCLEOTIDE SEQUENCE</scope>
    <source>
        <strain evidence="11">PMI_201</strain>
    </source>
</reference>
<dbReference type="AlphaFoldDB" id="A0AAD4KI10"/>
<keyword evidence="9" id="KW-0812">Transmembrane</keyword>
<evidence type="ECO:0000256" key="8">
    <source>
        <dbReference type="SAM" id="MobiDB-lite"/>
    </source>
</evidence>
<keyword evidence="2" id="KW-0479">Metal-binding</keyword>
<dbReference type="SUPFAM" id="SSF57701">
    <property type="entry name" value="Zn2/Cys6 DNA-binding domain"/>
    <property type="match status" value="1"/>
</dbReference>
<sequence>MSLQIFNDNEHQPSKRPRTKERTTLACIGCKQKKLKCDGQSPKCQNCKVSGRDCLVEDPATGLYRPRDYLQSLESRVAYLESLLQEVCPDVALDHMQTAPGERVDAGGGGAHAAAHSPASPPIGHSSMSLHNPTSHPPNENAQSEDQHVDLLSSEVALLCLSAAGREPHYFGPSSAVSFSRIVSATMGFANNLGTSASSQHSTDPAEGEERNIFQEPVIFHPPSPRSGKRLIQAYFDNIHPQYPFLHRPTFNRWEEEVRKGTQLGNMKDVEDVPLFFVLMVYAIGSLTLGQSQKKTAEMYYSMALDHISPVLASNSLESIQCILSCAVYSIRSPVGVSLWKISGMAIRHCIELGYHRSTALYHRGVDTLTRELIKRCFWVGYDIDRVAAFTLGRPVGIPEECIDVELPADIDDEYITPLGLERNPRNVGEPPTLMTGALHVIRLRRLWAKFSQSLYTKGDHRDDGTVDSLRQELDDWHAALPGQFTSSRPRPLSVFASTEWFQLAYAHSILLLYRPYITSSLSHSRPTIEIHDPERIDRVFEECSVRAREMCLLYRRLYQSSTIQFTWGSLHILFLGGLTYLYCLWRSQKVREMTSQAEVITTCMACSTVLVIIAERWNLATSYRDLFETLSERTISMVFGDSGNAPALSQQLPQRSMVDANAGDHLLGETLFQDWITGLGGVSVPQESEWLVQELLQGDVQLLPGTFYNGDMNM</sequence>
<dbReference type="InterPro" id="IPR052202">
    <property type="entry name" value="Yeast_MetPath_Reg"/>
</dbReference>
<dbReference type="PROSITE" id="PS00463">
    <property type="entry name" value="ZN2_CY6_FUNGAL_1"/>
    <property type="match status" value="1"/>
</dbReference>
<organism evidence="11 12">
    <name type="scientific">Talaromyces proteolyticus</name>
    <dbReference type="NCBI Taxonomy" id="1131652"/>
    <lineage>
        <taxon>Eukaryota</taxon>
        <taxon>Fungi</taxon>
        <taxon>Dikarya</taxon>
        <taxon>Ascomycota</taxon>
        <taxon>Pezizomycotina</taxon>
        <taxon>Eurotiomycetes</taxon>
        <taxon>Eurotiomycetidae</taxon>
        <taxon>Eurotiales</taxon>
        <taxon>Trichocomaceae</taxon>
        <taxon>Talaromyces</taxon>
        <taxon>Talaromyces sect. Bacilispori</taxon>
    </lineage>
</organism>
<dbReference type="PANTHER" id="PTHR47782:SF12">
    <property type="entry name" value="ZN(II)2CYS6 TRANSCRIPTION FACTOR (EUROFUNG)"/>
    <property type="match status" value="1"/>
</dbReference>
<feature type="region of interest" description="Disordered" evidence="8">
    <location>
        <begin position="1"/>
        <end position="20"/>
    </location>
</feature>
<feature type="transmembrane region" description="Helical" evidence="9">
    <location>
        <begin position="566"/>
        <end position="586"/>
    </location>
</feature>
<evidence type="ECO:0000256" key="1">
    <source>
        <dbReference type="ARBA" id="ARBA00004123"/>
    </source>
</evidence>
<accession>A0AAD4KI10</accession>
<dbReference type="PROSITE" id="PS50048">
    <property type="entry name" value="ZN2_CY6_FUNGAL_2"/>
    <property type="match status" value="1"/>
</dbReference>
<feature type="compositionally biased region" description="Polar residues" evidence="8">
    <location>
        <begin position="128"/>
        <end position="144"/>
    </location>
</feature>
<keyword evidence="12" id="KW-1185">Reference proteome</keyword>
<dbReference type="CDD" id="cd12148">
    <property type="entry name" value="fungal_TF_MHR"/>
    <property type="match status" value="1"/>
</dbReference>
<dbReference type="EMBL" id="JAJTJA010000014">
    <property type="protein sequence ID" value="KAH8689885.1"/>
    <property type="molecule type" value="Genomic_DNA"/>
</dbReference>
<evidence type="ECO:0000259" key="10">
    <source>
        <dbReference type="PROSITE" id="PS50048"/>
    </source>
</evidence>
<evidence type="ECO:0000313" key="12">
    <source>
        <dbReference type="Proteomes" id="UP001201262"/>
    </source>
</evidence>
<dbReference type="RefSeq" id="XP_046066168.1">
    <property type="nucleotide sequence ID" value="XM_046213335.1"/>
</dbReference>
<dbReference type="Proteomes" id="UP001201262">
    <property type="component" value="Unassembled WGS sequence"/>
</dbReference>
<dbReference type="SMART" id="SM00906">
    <property type="entry name" value="Fungal_trans"/>
    <property type="match status" value="1"/>
</dbReference>
<evidence type="ECO:0000256" key="9">
    <source>
        <dbReference type="SAM" id="Phobius"/>
    </source>
</evidence>
<evidence type="ECO:0000256" key="7">
    <source>
        <dbReference type="ARBA" id="ARBA00023242"/>
    </source>
</evidence>
<comment type="caution">
    <text evidence="11">The sequence shown here is derived from an EMBL/GenBank/DDBJ whole genome shotgun (WGS) entry which is preliminary data.</text>
</comment>
<dbReference type="PANTHER" id="PTHR47782">
    <property type="entry name" value="ZN(II)2CYS6 TRANSCRIPTION FACTOR (EUROFUNG)-RELATED"/>
    <property type="match status" value="1"/>
</dbReference>
<dbReference type="InterPro" id="IPR007219">
    <property type="entry name" value="XnlR_reg_dom"/>
</dbReference>
<dbReference type="GO" id="GO:0000981">
    <property type="term" value="F:DNA-binding transcription factor activity, RNA polymerase II-specific"/>
    <property type="evidence" value="ECO:0007669"/>
    <property type="project" value="InterPro"/>
</dbReference>
<comment type="subcellular location">
    <subcellularLocation>
        <location evidence="1">Nucleus</location>
    </subcellularLocation>
</comment>
<proteinExistence type="predicted"/>
<gene>
    <name evidence="11" type="ORF">BGW36DRAFT_350833</name>
</gene>
<dbReference type="GO" id="GO:0006351">
    <property type="term" value="P:DNA-templated transcription"/>
    <property type="evidence" value="ECO:0007669"/>
    <property type="project" value="InterPro"/>
</dbReference>
<keyword evidence="3" id="KW-0862">Zinc</keyword>
<evidence type="ECO:0000256" key="2">
    <source>
        <dbReference type="ARBA" id="ARBA00022723"/>
    </source>
</evidence>
<dbReference type="GO" id="GO:0043565">
    <property type="term" value="F:sequence-specific DNA binding"/>
    <property type="evidence" value="ECO:0007669"/>
    <property type="project" value="TreeGrafter"/>
</dbReference>
<name>A0AAD4KI10_9EURO</name>
<feature type="domain" description="Zn(2)-C6 fungal-type" evidence="10">
    <location>
        <begin position="26"/>
        <end position="56"/>
    </location>
</feature>
<feature type="region of interest" description="Disordered" evidence="8">
    <location>
        <begin position="100"/>
        <end position="147"/>
    </location>
</feature>
<evidence type="ECO:0000256" key="4">
    <source>
        <dbReference type="ARBA" id="ARBA00023015"/>
    </source>
</evidence>
<dbReference type="GO" id="GO:0045944">
    <property type="term" value="P:positive regulation of transcription by RNA polymerase II"/>
    <property type="evidence" value="ECO:0007669"/>
    <property type="project" value="TreeGrafter"/>
</dbReference>
<dbReference type="GeneID" id="70243622"/>
<dbReference type="GO" id="GO:0008270">
    <property type="term" value="F:zinc ion binding"/>
    <property type="evidence" value="ECO:0007669"/>
    <property type="project" value="InterPro"/>
</dbReference>
<dbReference type="InterPro" id="IPR036864">
    <property type="entry name" value="Zn2-C6_fun-type_DNA-bd_sf"/>
</dbReference>
<dbReference type="Gene3D" id="4.10.240.10">
    <property type="entry name" value="Zn(2)-C6 fungal-type DNA-binding domain"/>
    <property type="match status" value="1"/>
</dbReference>
<protein>
    <submittedName>
        <fullName evidence="11">Fungal-specific transcription factor domain-containing protein</fullName>
    </submittedName>
</protein>
<dbReference type="GO" id="GO:0005634">
    <property type="term" value="C:nucleus"/>
    <property type="evidence" value="ECO:0007669"/>
    <property type="project" value="UniProtKB-SubCell"/>
</dbReference>
<dbReference type="InterPro" id="IPR001138">
    <property type="entry name" value="Zn2Cys6_DnaBD"/>
</dbReference>
<dbReference type="CDD" id="cd00067">
    <property type="entry name" value="GAL4"/>
    <property type="match status" value="1"/>
</dbReference>
<dbReference type="Pfam" id="PF00172">
    <property type="entry name" value="Zn_clus"/>
    <property type="match status" value="1"/>
</dbReference>
<evidence type="ECO:0000256" key="6">
    <source>
        <dbReference type="ARBA" id="ARBA00023163"/>
    </source>
</evidence>
<evidence type="ECO:0000313" key="11">
    <source>
        <dbReference type="EMBL" id="KAH8689885.1"/>
    </source>
</evidence>